<keyword evidence="4" id="KW-0175">Coiled coil</keyword>
<gene>
    <name evidence="6" type="ORF">OUZ56_015492</name>
</gene>
<dbReference type="InterPro" id="IPR001073">
    <property type="entry name" value="C1q_dom"/>
</dbReference>
<dbReference type="PANTHER" id="PTHR22923:SF62">
    <property type="entry name" value="CVP18"/>
    <property type="match status" value="1"/>
</dbReference>
<evidence type="ECO:0000256" key="4">
    <source>
        <dbReference type="SAM" id="Coils"/>
    </source>
</evidence>
<dbReference type="Pfam" id="PF00386">
    <property type="entry name" value="C1q"/>
    <property type="match status" value="1"/>
</dbReference>
<dbReference type="InterPro" id="IPR008983">
    <property type="entry name" value="Tumour_necrosis_fac-like_dom"/>
</dbReference>
<evidence type="ECO:0000256" key="2">
    <source>
        <dbReference type="ARBA" id="ARBA00022525"/>
    </source>
</evidence>
<keyword evidence="7" id="KW-1185">Reference proteome</keyword>
<dbReference type="InterPro" id="IPR050822">
    <property type="entry name" value="Cerebellin_Synaptic_Org"/>
</dbReference>
<evidence type="ECO:0000313" key="7">
    <source>
        <dbReference type="Proteomes" id="UP001234178"/>
    </source>
</evidence>
<protein>
    <recommendedName>
        <fullName evidence="5">C1q domain-containing protein</fullName>
    </recommendedName>
</protein>
<feature type="coiled-coil region" evidence="4">
    <location>
        <begin position="96"/>
        <end position="123"/>
    </location>
</feature>
<dbReference type="Proteomes" id="UP001234178">
    <property type="component" value="Unassembled WGS sequence"/>
</dbReference>
<keyword evidence="2" id="KW-0964">Secreted</keyword>
<sequence>MTFRSSSLEATSSQRYAHHFALVILASIRMNHLAIFTLSVLTAHSVCAQMAADWPKQTHFLSTPYYFYNHQVIPTQAKAPVLDQHDLFTPQRDAMISVLLRELKETNVVVENVKNELAQMKKMVEDKVGAEGSKSNDNWQDETEIKSQAELLAPASKNFTTDSDDKATLSARFCNCLQLTSVTNTLTQGLAVEKSRIDALTAELAGLPSSTTPTTIDRIPDSCADLKLLGNHRSGIYSVMGVKQVESVYCDFTKPNNDPNFEKMIGIVDTKTLRVFFHAQRLEDYVFENTVIPFDVLQTNEGNAMTLPGIFTAPTPGTYFFAYSGIGIGGGPVQVEMQMKTATSPDWTAVAIVYSQIGSLITFSMQSTLRLGKDDEIRLFLVQGRTRDDQTRYTNFIGILLDEELQ</sequence>
<dbReference type="SUPFAM" id="SSF49842">
    <property type="entry name" value="TNF-like"/>
    <property type="match status" value="1"/>
</dbReference>
<proteinExistence type="predicted"/>
<comment type="caution">
    <text evidence="6">The sequence shown here is derived from an EMBL/GenBank/DDBJ whole genome shotgun (WGS) entry which is preliminary data.</text>
</comment>
<keyword evidence="3" id="KW-0732">Signal</keyword>
<feature type="domain" description="C1q" evidence="5">
    <location>
        <begin position="277"/>
        <end position="401"/>
    </location>
</feature>
<organism evidence="6 7">
    <name type="scientific">Daphnia magna</name>
    <dbReference type="NCBI Taxonomy" id="35525"/>
    <lineage>
        <taxon>Eukaryota</taxon>
        <taxon>Metazoa</taxon>
        <taxon>Ecdysozoa</taxon>
        <taxon>Arthropoda</taxon>
        <taxon>Crustacea</taxon>
        <taxon>Branchiopoda</taxon>
        <taxon>Diplostraca</taxon>
        <taxon>Cladocera</taxon>
        <taxon>Anomopoda</taxon>
        <taxon>Daphniidae</taxon>
        <taxon>Daphnia</taxon>
    </lineage>
</organism>
<accession>A0ABR0AMZ8</accession>
<evidence type="ECO:0000313" key="6">
    <source>
        <dbReference type="EMBL" id="KAK4026496.1"/>
    </source>
</evidence>
<evidence type="ECO:0000256" key="1">
    <source>
        <dbReference type="ARBA" id="ARBA00004613"/>
    </source>
</evidence>
<comment type="subcellular location">
    <subcellularLocation>
        <location evidence="1">Secreted</location>
    </subcellularLocation>
</comment>
<dbReference type="EMBL" id="JAOYFB010000038">
    <property type="protein sequence ID" value="KAK4026496.1"/>
    <property type="molecule type" value="Genomic_DNA"/>
</dbReference>
<reference evidence="6 7" key="1">
    <citation type="journal article" date="2023" name="Nucleic Acids Res.">
        <title>The hologenome of Daphnia magna reveals possible DNA methylation and microbiome-mediated evolution of the host genome.</title>
        <authorList>
            <person name="Chaturvedi A."/>
            <person name="Li X."/>
            <person name="Dhandapani V."/>
            <person name="Marshall H."/>
            <person name="Kissane S."/>
            <person name="Cuenca-Cambronero M."/>
            <person name="Asole G."/>
            <person name="Calvet F."/>
            <person name="Ruiz-Romero M."/>
            <person name="Marangio P."/>
            <person name="Guigo R."/>
            <person name="Rago D."/>
            <person name="Mirbahai L."/>
            <person name="Eastwood N."/>
            <person name="Colbourne J.K."/>
            <person name="Zhou J."/>
            <person name="Mallon E."/>
            <person name="Orsini L."/>
        </authorList>
    </citation>
    <scope>NUCLEOTIDE SEQUENCE [LARGE SCALE GENOMIC DNA]</scope>
    <source>
        <strain evidence="6">LRV0_1</strain>
    </source>
</reference>
<evidence type="ECO:0000256" key="3">
    <source>
        <dbReference type="ARBA" id="ARBA00022729"/>
    </source>
</evidence>
<dbReference type="Gene3D" id="2.60.120.40">
    <property type="match status" value="1"/>
</dbReference>
<evidence type="ECO:0000259" key="5">
    <source>
        <dbReference type="Pfam" id="PF00386"/>
    </source>
</evidence>
<dbReference type="PANTHER" id="PTHR22923">
    <property type="entry name" value="CEREBELLIN-RELATED"/>
    <property type="match status" value="1"/>
</dbReference>
<name>A0ABR0AMZ8_9CRUS</name>